<protein>
    <recommendedName>
        <fullName evidence="2">EGF-like domain-containing protein</fullName>
    </recommendedName>
</protein>
<keyword evidence="1" id="KW-0245">EGF-like domain</keyword>
<dbReference type="Pfam" id="PF24973">
    <property type="entry name" value="EGF_LMN_ATRN"/>
    <property type="match status" value="1"/>
</dbReference>
<dbReference type="PROSITE" id="PS00022">
    <property type="entry name" value="EGF_1"/>
    <property type="match status" value="1"/>
</dbReference>
<feature type="domain" description="EGF-like" evidence="2">
    <location>
        <begin position="109"/>
        <end position="142"/>
    </location>
</feature>
<dbReference type="EMBL" id="OB793379">
    <property type="protein sequence ID" value="CAD7427122.1"/>
    <property type="molecule type" value="Genomic_DNA"/>
</dbReference>
<dbReference type="PROSITE" id="PS50026">
    <property type="entry name" value="EGF_3"/>
    <property type="match status" value="1"/>
</dbReference>
<keyword evidence="1" id="KW-1015">Disulfide bond</keyword>
<evidence type="ECO:0000259" key="2">
    <source>
        <dbReference type="PROSITE" id="PS50026"/>
    </source>
</evidence>
<evidence type="ECO:0000256" key="1">
    <source>
        <dbReference type="PROSITE-ProRule" id="PRU00076"/>
    </source>
</evidence>
<comment type="caution">
    <text evidence="1">Lacks conserved residue(s) required for the propagation of feature annotation.</text>
</comment>
<reference evidence="3" key="1">
    <citation type="submission" date="2020-11" db="EMBL/GenBank/DDBJ databases">
        <authorList>
            <person name="Tran Van P."/>
        </authorList>
    </citation>
    <scope>NUCLEOTIDE SEQUENCE</scope>
</reference>
<dbReference type="InterPro" id="IPR056863">
    <property type="entry name" value="LMN_ATRN_NET-like_EGF"/>
</dbReference>
<evidence type="ECO:0000313" key="3">
    <source>
        <dbReference type="EMBL" id="CAD7427122.1"/>
    </source>
</evidence>
<sequence length="176" mass="19351">MLAALWYIPATTLRLIGRTPSARTWTSVILGSTTVTQMLCAPTLMAPTAASVAEVSSGTASSPVQRREWSGESWEKLNKQDDLLRWLHGLRRHSLSRLDCRGRGREVRILVGCYNNCINGYCVGAPDYSCKCDLGWTGVDCGLNCGCYNHSTCSQGVGLCDECENWTTGKFCQDCR</sequence>
<organism evidence="3">
    <name type="scientific">Timema monikensis</name>
    <dbReference type="NCBI Taxonomy" id="170555"/>
    <lineage>
        <taxon>Eukaryota</taxon>
        <taxon>Metazoa</taxon>
        <taxon>Ecdysozoa</taxon>
        <taxon>Arthropoda</taxon>
        <taxon>Hexapoda</taxon>
        <taxon>Insecta</taxon>
        <taxon>Pterygota</taxon>
        <taxon>Neoptera</taxon>
        <taxon>Polyneoptera</taxon>
        <taxon>Phasmatodea</taxon>
        <taxon>Timematodea</taxon>
        <taxon>Timematoidea</taxon>
        <taxon>Timematidae</taxon>
        <taxon>Timema</taxon>
    </lineage>
</organism>
<dbReference type="Gene3D" id="2.10.25.10">
    <property type="entry name" value="Laminin"/>
    <property type="match status" value="1"/>
</dbReference>
<gene>
    <name evidence="3" type="ORF">TMSB3V08_LOCUS3986</name>
</gene>
<accession>A0A7R9E4A6</accession>
<name>A0A7R9E4A6_9NEOP</name>
<proteinExistence type="predicted"/>
<dbReference type="InterPro" id="IPR000742">
    <property type="entry name" value="EGF"/>
</dbReference>
<feature type="disulfide bond" evidence="1">
    <location>
        <begin position="132"/>
        <end position="141"/>
    </location>
</feature>
<dbReference type="AlphaFoldDB" id="A0A7R9E4A6"/>